<evidence type="ECO:0000256" key="1">
    <source>
        <dbReference type="SAM" id="MobiDB-lite"/>
    </source>
</evidence>
<reference evidence="2 3" key="1">
    <citation type="submission" date="2021-06" db="EMBL/GenBank/DDBJ databases">
        <title>Caerostris extrusa draft genome.</title>
        <authorList>
            <person name="Kono N."/>
            <person name="Arakawa K."/>
        </authorList>
    </citation>
    <scope>NUCLEOTIDE SEQUENCE [LARGE SCALE GENOMIC DNA]</scope>
</reference>
<name>A0AAV4TSW1_CAEEX</name>
<organism evidence="2 3">
    <name type="scientific">Caerostris extrusa</name>
    <name type="common">Bark spider</name>
    <name type="synonym">Caerostris bankana</name>
    <dbReference type="NCBI Taxonomy" id="172846"/>
    <lineage>
        <taxon>Eukaryota</taxon>
        <taxon>Metazoa</taxon>
        <taxon>Ecdysozoa</taxon>
        <taxon>Arthropoda</taxon>
        <taxon>Chelicerata</taxon>
        <taxon>Arachnida</taxon>
        <taxon>Araneae</taxon>
        <taxon>Araneomorphae</taxon>
        <taxon>Entelegynae</taxon>
        <taxon>Araneoidea</taxon>
        <taxon>Araneidae</taxon>
        <taxon>Caerostris</taxon>
    </lineage>
</organism>
<dbReference type="Proteomes" id="UP001054945">
    <property type="component" value="Unassembled WGS sequence"/>
</dbReference>
<evidence type="ECO:0000313" key="3">
    <source>
        <dbReference type="Proteomes" id="UP001054945"/>
    </source>
</evidence>
<accession>A0AAV4TSW1</accession>
<sequence length="96" mass="10805">MGKKNSGISCLQFSLHQSRSSPPESRSRRKNRRNEGVLAEFPLKPNPLILMLKYRSSGALTRGRKHGFALHAEEYLMLIEVAVKSIFFLAFVCVGV</sequence>
<keyword evidence="3" id="KW-1185">Reference proteome</keyword>
<protein>
    <submittedName>
        <fullName evidence="2">Uncharacterized protein</fullName>
    </submittedName>
</protein>
<dbReference type="EMBL" id="BPLR01011729">
    <property type="protein sequence ID" value="GIY48591.1"/>
    <property type="molecule type" value="Genomic_DNA"/>
</dbReference>
<dbReference type="AlphaFoldDB" id="A0AAV4TSW1"/>
<feature type="region of interest" description="Disordered" evidence="1">
    <location>
        <begin position="14"/>
        <end position="36"/>
    </location>
</feature>
<evidence type="ECO:0000313" key="2">
    <source>
        <dbReference type="EMBL" id="GIY48591.1"/>
    </source>
</evidence>
<comment type="caution">
    <text evidence="2">The sequence shown here is derived from an EMBL/GenBank/DDBJ whole genome shotgun (WGS) entry which is preliminary data.</text>
</comment>
<proteinExistence type="predicted"/>
<gene>
    <name evidence="2" type="ORF">CEXT_152811</name>
</gene>